<feature type="transmembrane region" description="Helical" evidence="1">
    <location>
        <begin position="20"/>
        <end position="43"/>
    </location>
</feature>
<feature type="transmembrane region" description="Helical" evidence="1">
    <location>
        <begin position="151"/>
        <end position="174"/>
    </location>
</feature>
<name>A0ABP1RV10_9HEXA</name>
<keyword evidence="3" id="KW-1185">Reference proteome</keyword>
<feature type="transmembrane region" description="Helical" evidence="1">
    <location>
        <begin position="127"/>
        <end position="144"/>
    </location>
</feature>
<accession>A0ABP1RV10</accession>
<reference evidence="2 3" key="1">
    <citation type="submission" date="2024-08" db="EMBL/GenBank/DDBJ databases">
        <authorList>
            <person name="Cucini C."/>
            <person name="Frati F."/>
        </authorList>
    </citation>
    <scope>NUCLEOTIDE SEQUENCE [LARGE SCALE GENOMIC DNA]</scope>
</reference>
<proteinExistence type="predicted"/>
<feature type="transmembrane region" description="Helical" evidence="1">
    <location>
        <begin position="228"/>
        <end position="249"/>
    </location>
</feature>
<evidence type="ECO:0000256" key="1">
    <source>
        <dbReference type="SAM" id="Phobius"/>
    </source>
</evidence>
<feature type="transmembrane region" description="Helical" evidence="1">
    <location>
        <begin position="186"/>
        <end position="207"/>
    </location>
</feature>
<evidence type="ECO:0000313" key="2">
    <source>
        <dbReference type="EMBL" id="CAL8136572.1"/>
    </source>
</evidence>
<keyword evidence="1" id="KW-0812">Transmembrane</keyword>
<feature type="transmembrane region" description="Helical" evidence="1">
    <location>
        <begin position="261"/>
        <end position="283"/>
    </location>
</feature>
<organism evidence="2 3">
    <name type="scientific">Orchesella dallaii</name>
    <dbReference type="NCBI Taxonomy" id="48710"/>
    <lineage>
        <taxon>Eukaryota</taxon>
        <taxon>Metazoa</taxon>
        <taxon>Ecdysozoa</taxon>
        <taxon>Arthropoda</taxon>
        <taxon>Hexapoda</taxon>
        <taxon>Collembola</taxon>
        <taxon>Entomobryomorpha</taxon>
        <taxon>Entomobryoidea</taxon>
        <taxon>Orchesellidae</taxon>
        <taxon>Orchesellinae</taxon>
        <taxon>Orchesella</taxon>
    </lineage>
</organism>
<feature type="transmembrane region" description="Helical" evidence="1">
    <location>
        <begin position="97"/>
        <end position="115"/>
    </location>
</feature>
<protein>
    <submittedName>
        <fullName evidence="2">Uncharacterized protein</fullName>
    </submittedName>
</protein>
<keyword evidence="1" id="KW-0472">Membrane</keyword>
<dbReference type="Proteomes" id="UP001642540">
    <property type="component" value="Unassembled WGS sequence"/>
</dbReference>
<sequence>MATLKEILQLHHQFIFQYFLRLITILIQLGCGIWATTLTAFYNEKQVNFWAYIIFGIYITFTLWILASIFQITNLVHIEMQSRSTPLEKYPIGLNNMHLVTSGVTAGIFAVLLGYNSDVLSSETTVNYPYAVFGPTLLGFRLFWPHTQYALIPCAIFIPWIDLGCGFSVTIWAAFYIGSKTATEMWIGYGIFGAQCVFAGCLLFYHFNGIRSSLKSEISITKISIHPVVLVSATGTTVCFWIVLFYDVIILGYESATDVPLFFYTYLLFFFEQNTALLICSLIPQSPAEINENENVNVTAPVPV</sequence>
<evidence type="ECO:0000313" key="3">
    <source>
        <dbReference type="Proteomes" id="UP001642540"/>
    </source>
</evidence>
<feature type="transmembrane region" description="Helical" evidence="1">
    <location>
        <begin position="49"/>
        <end position="76"/>
    </location>
</feature>
<comment type="caution">
    <text evidence="2">The sequence shown here is derived from an EMBL/GenBank/DDBJ whole genome shotgun (WGS) entry which is preliminary data.</text>
</comment>
<keyword evidence="1" id="KW-1133">Transmembrane helix</keyword>
<gene>
    <name evidence="2" type="ORF">ODALV1_LOCUS26508</name>
</gene>
<dbReference type="EMBL" id="CAXLJM020000111">
    <property type="protein sequence ID" value="CAL8136572.1"/>
    <property type="molecule type" value="Genomic_DNA"/>
</dbReference>